<name>A0ABU2FLZ3_9EURY</name>
<proteinExistence type="predicted"/>
<accession>A0ABU2FLZ3</accession>
<feature type="domain" description="DUF7344" evidence="1">
    <location>
        <begin position="22"/>
        <end position="98"/>
    </location>
</feature>
<evidence type="ECO:0000313" key="3">
    <source>
        <dbReference type="Proteomes" id="UP001268864"/>
    </source>
</evidence>
<dbReference type="InterPro" id="IPR055768">
    <property type="entry name" value="DUF7344"/>
</dbReference>
<dbReference type="EMBL" id="JAMQOS010000001">
    <property type="protein sequence ID" value="MDS0281765.1"/>
    <property type="molecule type" value="Genomic_DNA"/>
</dbReference>
<organism evidence="2 3">
    <name type="scientific">Haloarcula onubensis</name>
    <dbReference type="NCBI Taxonomy" id="2950539"/>
    <lineage>
        <taxon>Archaea</taxon>
        <taxon>Methanobacteriati</taxon>
        <taxon>Methanobacteriota</taxon>
        <taxon>Stenosarchaea group</taxon>
        <taxon>Halobacteria</taxon>
        <taxon>Halobacteriales</taxon>
        <taxon>Haloarculaceae</taxon>
        <taxon>Haloarcula</taxon>
    </lineage>
</organism>
<keyword evidence="3" id="KW-1185">Reference proteome</keyword>
<dbReference type="Pfam" id="PF24035">
    <property type="entry name" value="DUF7344"/>
    <property type="match status" value="1"/>
</dbReference>
<dbReference type="RefSeq" id="WP_310899594.1">
    <property type="nucleotide sequence ID" value="NZ_JAMQOS010000001.1"/>
</dbReference>
<reference evidence="2 3" key="1">
    <citation type="submission" date="2022-06" db="EMBL/GenBank/DDBJ databases">
        <title>Halomicroarcula sp. a new haloarchaeum isolate from saline soil.</title>
        <authorList>
            <person name="Strakova D."/>
            <person name="Galisteo C."/>
            <person name="Sanchez-Porro C."/>
            <person name="Ventosa A."/>
        </authorList>
    </citation>
    <scope>NUCLEOTIDE SEQUENCE [LARGE SCALE GENOMIC DNA]</scope>
    <source>
        <strain evidence="2 3">S3CR25-11</strain>
    </source>
</reference>
<gene>
    <name evidence="2" type="ORF">NDI86_06490</name>
</gene>
<comment type="caution">
    <text evidence="2">The sequence shown here is derived from an EMBL/GenBank/DDBJ whole genome shotgun (WGS) entry which is preliminary data.</text>
</comment>
<sequence>MVVDDSETVADAAALSRAERVELLASKRRLTLLELLSTKADDVHTLESLATAITQTEQGAGLGARPAHRVCLSLHHVHLPKLDAADIVAYDPQRNVVECTGHRELEQLLDTVGR</sequence>
<evidence type="ECO:0000313" key="2">
    <source>
        <dbReference type="EMBL" id="MDS0281765.1"/>
    </source>
</evidence>
<evidence type="ECO:0000259" key="1">
    <source>
        <dbReference type="Pfam" id="PF24035"/>
    </source>
</evidence>
<dbReference type="Proteomes" id="UP001268864">
    <property type="component" value="Unassembled WGS sequence"/>
</dbReference>
<protein>
    <recommendedName>
        <fullName evidence="1">DUF7344 domain-containing protein</fullName>
    </recommendedName>
</protein>